<dbReference type="AlphaFoldDB" id="A0A8C5RRN8"/>
<keyword evidence="1" id="KW-0175">Coiled coil</keyword>
<dbReference type="GO" id="GO:0048675">
    <property type="term" value="P:axon extension"/>
    <property type="evidence" value="ECO:0007669"/>
    <property type="project" value="TreeGrafter"/>
</dbReference>
<sequence>MIQQGANLQCSTNELVDYMEELCIQKSEVDEQIEKLIKDKTKVQNEIKMLTQQLENIYESLAWKKAVQNELDAILVEGLFTYDKILESSKMLLNVLKTEIENVDKMIEWKKQYCESD</sequence>
<protein>
    <submittedName>
        <fullName evidence="2">Uncharacterized protein</fullName>
    </submittedName>
</protein>
<dbReference type="Ensembl" id="ENSLLTT00000006858.1">
    <property type="protein sequence ID" value="ENSLLTP00000006602.1"/>
    <property type="gene ID" value="ENSLLTG00000005035.1"/>
</dbReference>
<evidence type="ECO:0000313" key="2">
    <source>
        <dbReference type="Ensembl" id="ENSLLTP00000006602.1"/>
    </source>
</evidence>
<evidence type="ECO:0000256" key="1">
    <source>
        <dbReference type="SAM" id="Coils"/>
    </source>
</evidence>
<organism evidence="2 3">
    <name type="scientific">Laticauda laticaudata</name>
    <name type="common">Blue-ringed sea krait</name>
    <name type="synonym">Blue-lipped sea krait</name>
    <dbReference type="NCBI Taxonomy" id="8630"/>
    <lineage>
        <taxon>Eukaryota</taxon>
        <taxon>Metazoa</taxon>
        <taxon>Chordata</taxon>
        <taxon>Craniata</taxon>
        <taxon>Vertebrata</taxon>
        <taxon>Euteleostomi</taxon>
        <taxon>Lepidosauria</taxon>
        <taxon>Squamata</taxon>
        <taxon>Bifurcata</taxon>
        <taxon>Unidentata</taxon>
        <taxon>Episquamata</taxon>
        <taxon>Toxicofera</taxon>
        <taxon>Serpentes</taxon>
        <taxon>Colubroidea</taxon>
        <taxon>Elapidae</taxon>
        <taxon>Laticaudinae</taxon>
        <taxon>Laticauda</taxon>
    </lineage>
</organism>
<name>A0A8C5RRN8_LATLA</name>
<dbReference type="GO" id="GO:0005813">
    <property type="term" value="C:centrosome"/>
    <property type="evidence" value="ECO:0007669"/>
    <property type="project" value="TreeGrafter"/>
</dbReference>
<feature type="coiled-coil region" evidence="1">
    <location>
        <begin position="19"/>
        <end position="60"/>
    </location>
</feature>
<dbReference type="PANTHER" id="PTHR28661:SF1">
    <property type="entry name" value="MICROTUBULE NUCLEATION FACTOR SSNA1"/>
    <property type="match status" value="1"/>
</dbReference>
<dbReference type="GO" id="GO:0036064">
    <property type="term" value="C:ciliary basal body"/>
    <property type="evidence" value="ECO:0007669"/>
    <property type="project" value="TreeGrafter"/>
</dbReference>
<dbReference type="PANTHER" id="PTHR28661">
    <property type="entry name" value="SJOEGREN SYNDROME NUCLEAR AUTOANTIGEN 1"/>
    <property type="match status" value="1"/>
</dbReference>
<dbReference type="GeneTree" id="ENSGT00390000012318"/>
<keyword evidence="3" id="KW-1185">Reference proteome</keyword>
<reference evidence="2" key="2">
    <citation type="submission" date="2025-09" db="UniProtKB">
        <authorList>
            <consortium name="Ensembl"/>
        </authorList>
    </citation>
    <scope>IDENTIFICATION</scope>
</reference>
<dbReference type="Proteomes" id="UP000694406">
    <property type="component" value="Unplaced"/>
</dbReference>
<reference evidence="2" key="1">
    <citation type="submission" date="2025-08" db="UniProtKB">
        <authorList>
            <consortium name="Ensembl"/>
        </authorList>
    </citation>
    <scope>IDENTIFICATION</scope>
</reference>
<dbReference type="GO" id="GO:0030424">
    <property type="term" value="C:axon"/>
    <property type="evidence" value="ECO:0007669"/>
    <property type="project" value="TreeGrafter"/>
</dbReference>
<evidence type="ECO:0000313" key="3">
    <source>
        <dbReference type="Proteomes" id="UP000694406"/>
    </source>
</evidence>
<dbReference type="InterPro" id="IPR033362">
    <property type="entry name" value="SSNA1_fam"/>
</dbReference>
<proteinExistence type="predicted"/>
<accession>A0A8C5RRN8</accession>